<evidence type="ECO:0000256" key="1">
    <source>
        <dbReference type="SAM" id="MobiDB-lite"/>
    </source>
</evidence>
<feature type="compositionally biased region" description="Polar residues" evidence="1">
    <location>
        <begin position="133"/>
        <end position="144"/>
    </location>
</feature>
<dbReference type="RefSeq" id="WP_170121359.1">
    <property type="nucleotide sequence ID" value="NZ_PVTG01000010.1"/>
</dbReference>
<feature type="domain" description="HNH nuclease" evidence="2">
    <location>
        <begin position="62"/>
        <end position="114"/>
    </location>
</feature>
<accession>A0A2T0TRE5</accession>
<evidence type="ECO:0000313" key="4">
    <source>
        <dbReference type="Proteomes" id="UP000239210"/>
    </source>
</evidence>
<name>A0A2T0TRE5_9ACTN</name>
<evidence type="ECO:0000313" key="3">
    <source>
        <dbReference type="EMBL" id="PRY48292.1"/>
    </source>
</evidence>
<comment type="caution">
    <text evidence="3">The sequence shown here is derived from an EMBL/GenBank/DDBJ whole genome shotgun (WGS) entry which is preliminary data.</text>
</comment>
<dbReference type="Proteomes" id="UP000239210">
    <property type="component" value="Unassembled WGS sequence"/>
</dbReference>
<proteinExistence type="predicted"/>
<reference evidence="3 4" key="1">
    <citation type="submission" date="2018-03" db="EMBL/GenBank/DDBJ databases">
        <title>Genomic Encyclopedia of Archaeal and Bacterial Type Strains, Phase II (KMG-II): from individual species to whole genera.</title>
        <authorList>
            <person name="Goeker M."/>
        </authorList>
    </citation>
    <scope>NUCLEOTIDE SEQUENCE [LARGE SCALE GENOMIC DNA]</scope>
    <source>
        <strain evidence="3 4">DSM 45416</strain>
    </source>
</reference>
<dbReference type="SMART" id="SM00507">
    <property type="entry name" value="HNHc"/>
    <property type="match status" value="1"/>
</dbReference>
<dbReference type="AlphaFoldDB" id="A0A2T0TRE5"/>
<evidence type="ECO:0000259" key="2">
    <source>
        <dbReference type="SMART" id="SM00507"/>
    </source>
</evidence>
<feature type="region of interest" description="Disordered" evidence="1">
    <location>
        <begin position="133"/>
        <end position="187"/>
    </location>
</feature>
<dbReference type="CDD" id="cd00085">
    <property type="entry name" value="HNHc"/>
    <property type="match status" value="1"/>
</dbReference>
<sequence>TPEGGSVALALADDDGALRATTTLEQLRRLARRGCPDHPEGECGCALLDQPAPVAAYEPSAAQQMFVRTRDRSCRFPGCGQRVGWADADHVLPHSCSGATDCANLCCLCRSHHRLKTFAPDWRFTMTADGLLTVTTPSGITRTTRPPGMRPPPPPEPPPPDAPPDDTDASPTAPPADPDDPDDPPPF</sequence>
<dbReference type="EMBL" id="PVTG01000010">
    <property type="protein sequence ID" value="PRY48292.1"/>
    <property type="molecule type" value="Genomic_DNA"/>
</dbReference>
<protein>
    <recommendedName>
        <fullName evidence="2">HNH nuclease domain-containing protein</fullName>
    </recommendedName>
</protein>
<keyword evidence="4" id="KW-1185">Reference proteome</keyword>
<feature type="compositionally biased region" description="Pro residues" evidence="1">
    <location>
        <begin position="148"/>
        <end position="162"/>
    </location>
</feature>
<feature type="compositionally biased region" description="Acidic residues" evidence="1">
    <location>
        <begin position="177"/>
        <end position="187"/>
    </location>
</feature>
<dbReference type="InterPro" id="IPR003615">
    <property type="entry name" value="HNH_nuc"/>
</dbReference>
<organism evidence="3 4">
    <name type="scientific">Geodermatophilus tzadiensis</name>
    <dbReference type="NCBI Taxonomy" id="1137988"/>
    <lineage>
        <taxon>Bacteria</taxon>
        <taxon>Bacillati</taxon>
        <taxon>Actinomycetota</taxon>
        <taxon>Actinomycetes</taxon>
        <taxon>Geodermatophilales</taxon>
        <taxon>Geodermatophilaceae</taxon>
        <taxon>Geodermatophilus</taxon>
    </lineage>
</organism>
<feature type="non-terminal residue" evidence="3">
    <location>
        <position position="1"/>
    </location>
</feature>
<dbReference type="Gene3D" id="1.10.30.50">
    <property type="match status" value="1"/>
</dbReference>
<gene>
    <name evidence="3" type="ORF">LY71_110184</name>
</gene>